<dbReference type="PROSITE" id="PS00195">
    <property type="entry name" value="GLUTAREDOXIN_1"/>
    <property type="match status" value="1"/>
</dbReference>
<dbReference type="EMBL" id="JARGYC010000147">
    <property type="protein sequence ID" value="MDF0603837.1"/>
    <property type="molecule type" value="Genomic_DNA"/>
</dbReference>
<dbReference type="Gene3D" id="3.40.30.10">
    <property type="entry name" value="Glutaredoxin"/>
    <property type="match status" value="1"/>
</dbReference>
<dbReference type="InterPro" id="IPR036249">
    <property type="entry name" value="Thioredoxin-like_sf"/>
</dbReference>
<protein>
    <recommendedName>
        <fullName evidence="2">Glutaredoxin 1</fullName>
    </recommendedName>
</protein>
<keyword evidence="6" id="KW-0676">Redox-active center</keyword>
<dbReference type="RefSeq" id="WP_275569947.1">
    <property type="nucleotide sequence ID" value="NZ_JARGYC010000147.1"/>
</dbReference>
<keyword evidence="3" id="KW-0813">Transport</keyword>
<dbReference type="InterPro" id="IPR014025">
    <property type="entry name" value="Glutaredoxin_subgr"/>
</dbReference>
<gene>
    <name evidence="8" type="ORF">P1J78_24290</name>
</gene>
<name>A0AAE3NXA9_9RHOB</name>
<accession>A0AAE3NXA9</accession>
<feature type="domain" description="Glutaredoxin" evidence="7">
    <location>
        <begin position="6"/>
        <end position="64"/>
    </location>
</feature>
<evidence type="ECO:0000256" key="3">
    <source>
        <dbReference type="ARBA" id="ARBA00022448"/>
    </source>
</evidence>
<dbReference type="PANTHER" id="PTHR46679">
    <property type="match status" value="1"/>
</dbReference>
<evidence type="ECO:0000313" key="9">
    <source>
        <dbReference type="Proteomes" id="UP001220964"/>
    </source>
</evidence>
<sequence length="545" mass="58195">MPAPIHIFTKPDCPHCARANEVLEAEGLSYTAHDITADADTAARAVYLSGLATVPQIFIGETHVTGARDLVRLHEAGRLRALVDAAVGDIDPATVPASRARDGARDILLRDVIPESDGTRSEEPDEWPILRFYKEFFGFWPNCFAYMHHWPEAYKLFVYAHNRGAIGLGREVLGAPVMMATGFATSNAGGCDYCQVHMTAAAGGMSAQMPRLIEAARQGAAPADSPIGPFELELVDLAADSVTNAVSFDHLGRIRARAGEARVSAAGAEANIMGTAMIASAFGFLNTFNDLTGVDVEPDWARHSEQKAGVAHGRHAVGDDAVAGNLDHDLPQGGPTMDEMMARCDTAVALAGGVEAFLRGEFGLVPEWVMAWPEDLRARHALFYAEVMGDRAHSRLPAELKHLVGRVAAIAQGHDALAATEAAFAIRAGGGKGRAVERARLCFDAAIGRGGAEVFSGRERAALRVGWLSAQKPLTTPHRFIQPAIEQFDPVELVHLFTVCGLAGLVERFCAITAPGMGPEVADLAQRYGLDTDTLAIRYPLPVQG</sequence>
<comment type="caution">
    <text evidence="8">The sequence shown here is derived from an EMBL/GenBank/DDBJ whole genome shotgun (WGS) entry which is preliminary data.</text>
</comment>
<organism evidence="8 9">
    <name type="scientific">Psychromarinibacter sediminicola</name>
    <dbReference type="NCBI Taxonomy" id="3033385"/>
    <lineage>
        <taxon>Bacteria</taxon>
        <taxon>Pseudomonadati</taxon>
        <taxon>Pseudomonadota</taxon>
        <taxon>Alphaproteobacteria</taxon>
        <taxon>Rhodobacterales</taxon>
        <taxon>Paracoccaceae</taxon>
        <taxon>Psychromarinibacter</taxon>
    </lineage>
</organism>
<dbReference type="PANTHER" id="PTHR46679:SF1">
    <property type="entry name" value="GLUTAREDOXIN-2, MITOCHONDRIAL"/>
    <property type="match status" value="1"/>
</dbReference>
<dbReference type="SUPFAM" id="SSF52833">
    <property type="entry name" value="Thioredoxin-like"/>
    <property type="match status" value="1"/>
</dbReference>
<keyword evidence="5" id="KW-1015">Disulfide bond</keyword>
<dbReference type="Proteomes" id="UP001220964">
    <property type="component" value="Unassembled WGS sequence"/>
</dbReference>
<dbReference type="PRINTS" id="PR00160">
    <property type="entry name" value="GLUTAREDOXIN"/>
</dbReference>
<dbReference type="AlphaFoldDB" id="A0AAE3NXA9"/>
<dbReference type="PROSITE" id="PS51354">
    <property type="entry name" value="GLUTAREDOXIN_2"/>
    <property type="match status" value="1"/>
</dbReference>
<evidence type="ECO:0000313" key="8">
    <source>
        <dbReference type="EMBL" id="MDF0603837.1"/>
    </source>
</evidence>
<keyword evidence="4" id="KW-0249">Electron transport</keyword>
<evidence type="ECO:0000256" key="4">
    <source>
        <dbReference type="ARBA" id="ARBA00022982"/>
    </source>
</evidence>
<evidence type="ECO:0000259" key="7">
    <source>
        <dbReference type="Pfam" id="PF00462"/>
    </source>
</evidence>
<proteinExistence type="inferred from homology"/>
<evidence type="ECO:0000256" key="1">
    <source>
        <dbReference type="ARBA" id="ARBA00007787"/>
    </source>
</evidence>
<dbReference type="GO" id="GO:0015035">
    <property type="term" value="F:protein-disulfide reductase activity"/>
    <property type="evidence" value="ECO:0007669"/>
    <property type="project" value="TreeGrafter"/>
</dbReference>
<dbReference type="InterPro" id="IPR011767">
    <property type="entry name" value="GLR_AS"/>
</dbReference>
<dbReference type="Gene3D" id="1.20.1290.10">
    <property type="entry name" value="AhpD-like"/>
    <property type="match status" value="2"/>
</dbReference>
<dbReference type="Pfam" id="PF00462">
    <property type="entry name" value="Glutaredoxin"/>
    <property type="match status" value="1"/>
</dbReference>
<evidence type="ECO:0000256" key="2">
    <source>
        <dbReference type="ARBA" id="ARBA00015343"/>
    </source>
</evidence>
<evidence type="ECO:0000256" key="5">
    <source>
        <dbReference type="ARBA" id="ARBA00023157"/>
    </source>
</evidence>
<keyword evidence="9" id="KW-1185">Reference proteome</keyword>
<comment type="similarity">
    <text evidence="1">Belongs to the glutaredoxin family.</text>
</comment>
<dbReference type="SUPFAM" id="SSF69118">
    <property type="entry name" value="AhpD-like"/>
    <property type="match status" value="2"/>
</dbReference>
<dbReference type="InterPro" id="IPR029032">
    <property type="entry name" value="AhpD-like"/>
</dbReference>
<reference evidence="8" key="1">
    <citation type="submission" date="2023-03" db="EMBL/GenBank/DDBJ databases">
        <title>Multiphase analysis and comparison of six strains from genera Psychromarinibacter, Lutimaribacter, and Maritimibacter, including a novel species: Psychromarinibacter sediminicola sp. nov.</title>
        <authorList>
            <person name="Wang Y.-H."/>
            <person name="Ye M.-Q."/>
            <person name="Du Z.-J."/>
        </authorList>
    </citation>
    <scope>NUCLEOTIDE SEQUENCE</scope>
    <source>
        <strain evidence="8">C21-152</strain>
    </source>
</reference>
<dbReference type="InterPro" id="IPR002109">
    <property type="entry name" value="Glutaredoxin"/>
</dbReference>
<evidence type="ECO:0000256" key="6">
    <source>
        <dbReference type="ARBA" id="ARBA00023284"/>
    </source>
</evidence>